<accession>A0A418YCZ8</accession>
<evidence type="ECO:0008006" key="4">
    <source>
        <dbReference type="Google" id="ProtNLM"/>
    </source>
</evidence>
<keyword evidence="3" id="KW-1185">Reference proteome</keyword>
<reference evidence="2 3" key="2">
    <citation type="submission" date="2019-01" db="EMBL/GenBank/DDBJ databases">
        <title>Motilimonas pumilus sp. nov., isolated from the gut of sea cucumber (Apostichopus japonicus).</title>
        <authorList>
            <person name="Wang F.-Q."/>
            <person name="Ren L.-H."/>
            <person name="Lin Y.-W."/>
            <person name="Sun G.-H."/>
            <person name="Du Z.-J."/>
            <person name="Zhao J.-X."/>
            <person name="Liu X.-J."/>
            <person name="Liu L.-J."/>
        </authorList>
    </citation>
    <scope>NUCLEOTIDE SEQUENCE [LARGE SCALE GENOMIC DNA]</scope>
    <source>
        <strain evidence="2 3">PLHSC7-2</strain>
    </source>
</reference>
<dbReference type="RefSeq" id="WP_119911229.1">
    <property type="nucleotide sequence ID" value="NZ_QZCH01000017.1"/>
</dbReference>
<evidence type="ECO:0000256" key="1">
    <source>
        <dbReference type="SAM" id="SignalP"/>
    </source>
</evidence>
<keyword evidence="1" id="KW-0732">Signal</keyword>
<dbReference type="AlphaFoldDB" id="A0A418YCZ8"/>
<dbReference type="Proteomes" id="UP000283255">
    <property type="component" value="Unassembled WGS sequence"/>
</dbReference>
<dbReference type="PROSITE" id="PS51257">
    <property type="entry name" value="PROKAR_LIPOPROTEIN"/>
    <property type="match status" value="1"/>
</dbReference>
<name>A0A418YCZ8_9GAMM</name>
<gene>
    <name evidence="2" type="ORF">D1Z90_13110</name>
</gene>
<feature type="signal peptide" evidence="1">
    <location>
        <begin position="1"/>
        <end position="21"/>
    </location>
</feature>
<comment type="caution">
    <text evidence="2">The sequence shown here is derived from an EMBL/GenBank/DDBJ whole genome shotgun (WGS) entry which is preliminary data.</text>
</comment>
<proteinExistence type="predicted"/>
<sequence length="249" mass="27586">MRQPIAAVIGTLLLATGPFLAGCDEQDSIILPTETQFRTLNFVSGPIDLVVTDSKGVFESTLTENTPYNQYSSKADIDLVGADSATFRFKALDSNTQDTVVSVHQIDLERDYLYFLYQYGLVGEEYGAQPFMRKIQIFPKDEDRTAAVMRFIHVLAQHRQDVDIYLDQEKVVDELNYGASSRTVTDSVAGADALMTVVYHGGDINNAEDVILQQTINYQLANSYQVYLRPATPGAVLPSVTVINEANVQ</sequence>
<evidence type="ECO:0000313" key="3">
    <source>
        <dbReference type="Proteomes" id="UP000283255"/>
    </source>
</evidence>
<evidence type="ECO:0000313" key="2">
    <source>
        <dbReference type="EMBL" id="RJG42407.1"/>
    </source>
</evidence>
<dbReference type="EMBL" id="QZCH01000017">
    <property type="protein sequence ID" value="RJG42407.1"/>
    <property type="molecule type" value="Genomic_DNA"/>
</dbReference>
<reference evidence="2 3" key="1">
    <citation type="submission" date="2018-09" db="EMBL/GenBank/DDBJ databases">
        <authorList>
            <person name="Wang F."/>
        </authorList>
    </citation>
    <scope>NUCLEOTIDE SEQUENCE [LARGE SCALE GENOMIC DNA]</scope>
    <source>
        <strain evidence="2 3">PLHSC7-2</strain>
    </source>
</reference>
<feature type="chain" id="PRO_5019267443" description="DUF4397 domain-containing protein" evidence="1">
    <location>
        <begin position="22"/>
        <end position="249"/>
    </location>
</feature>
<protein>
    <recommendedName>
        <fullName evidence="4">DUF4397 domain-containing protein</fullName>
    </recommendedName>
</protein>
<organism evidence="2 3">
    <name type="scientific">Motilimonas pumila</name>
    <dbReference type="NCBI Taxonomy" id="2303987"/>
    <lineage>
        <taxon>Bacteria</taxon>
        <taxon>Pseudomonadati</taxon>
        <taxon>Pseudomonadota</taxon>
        <taxon>Gammaproteobacteria</taxon>
        <taxon>Alteromonadales</taxon>
        <taxon>Alteromonadales genera incertae sedis</taxon>
        <taxon>Motilimonas</taxon>
    </lineage>
</organism>